<name>A6HTK1_RAT</name>
<reference evidence="1 2" key="1">
    <citation type="submission" date="2005-07" db="EMBL/GenBank/DDBJ databases">
        <authorList>
            <person name="Mural R.J."/>
            <person name="Li P.W."/>
            <person name="Adams M.D."/>
            <person name="Amanatides P.G."/>
            <person name="Baden-Tillson H."/>
            <person name="Barnstead M."/>
            <person name="Chin S.H."/>
            <person name="Dew I."/>
            <person name="Evans C.A."/>
            <person name="Ferriera S."/>
            <person name="Flanigan M."/>
            <person name="Fosler C."/>
            <person name="Glodek A."/>
            <person name="Gu Z."/>
            <person name="Holt R.A."/>
            <person name="Jennings D."/>
            <person name="Kraft C.L."/>
            <person name="Lu F."/>
            <person name="Nguyen T."/>
            <person name="Nusskern D.R."/>
            <person name="Pfannkoch C.M."/>
            <person name="Sitter C."/>
            <person name="Sutton G.G."/>
            <person name="Venter J.C."/>
            <person name="Wang Z."/>
            <person name="Woodage T."/>
            <person name="Zheng X.H."/>
            <person name="Zhong F."/>
        </authorList>
    </citation>
    <scope>NUCLEOTIDE SEQUENCE [LARGE SCALE GENOMIC DNA]</scope>
    <source>
        <strain>BN</strain>
        <strain evidence="2">Sprague-Dawley</strain>
    </source>
</reference>
<accession>A6HTK1</accession>
<gene>
    <name evidence="1" type="ORF">rCG_36925</name>
</gene>
<protein>
    <submittedName>
        <fullName evidence="1">RCG36925</fullName>
    </submittedName>
</protein>
<dbReference type="EMBL" id="CH473951">
    <property type="protein sequence ID" value="EDM02214.1"/>
    <property type="molecule type" value="Genomic_DNA"/>
</dbReference>
<sequence>MDCCRSQLTGYSNKGNREEGPQFSNYLHQIGLWTCLWGIFLISK</sequence>
<dbReference type="Proteomes" id="UP000234681">
    <property type="component" value="Chromosome 15"/>
</dbReference>
<evidence type="ECO:0000313" key="1">
    <source>
        <dbReference type="EMBL" id="EDM02214.1"/>
    </source>
</evidence>
<evidence type="ECO:0000313" key="2">
    <source>
        <dbReference type="Proteomes" id="UP000234681"/>
    </source>
</evidence>
<organism evidence="1 2">
    <name type="scientific">Rattus norvegicus</name>
    <name type="common">Rat</name>
    <dbReference type="NCBI Taxonomy" id="10116"/>
    <lineage>
        <taxon>Eukaryota</taxon>
        <taxon>Metazoa</taxon>
        <taxon>Chordata</taxon>
        <taxon>Craniata</taxon>
        <taxon>Vertebrata</taxon>
        <taxon>Euteleostomi</taxon>
        <taxon>Mammalia</taxon>
        <taxon>Eutheria</taxon>
        <taxon>Euarchontoglires</taxon>
        <taxon>Glires</taxon>
        <taxon>Rodentia</taxon>
        <taxon>Myomorpha</taxon>
        <taxon>Muroidea</taxon>
        <taxon>Muridae</taxon>
        <taxon>Murinae</taxon>
        <taxon>Rattus</taxon>
    </lineage>
</organism>
<dbReference type="AlphaFoldDB" id="A6HTK1"/>
<proteinExistence type="predicted"/>